<dbReference type="GO" id="GO:0070006">
    <property type="term" value="F:metalloaminopeptidase activity"/>
    <property type="evidence" value="ECO:0007669"/>
    <property type="project" value="InterPro"/>
</dbReference>
<dbReference type="PANTHER" id="PTHR11963">
    <property type="entry name" value="LEUCINE AMINOPEPTIDASE-RELATED"/>
    <property type="match status" value="1"/>
</dbReference>
<keyword evidence="6 8" id="KW-0378">Hydrolase</keyword>
<evidence type="ECO:0000256" key="4">
    <source>
        <dbReference type="ARBA" id="ARBA00022438"/>
    </source>
</evidence>
<feature type="binding site" evidence="8">
    <location>
        <position position="332"/>
    </location>
    <ligand>
        <name>Mn(2+)</name>
        <dbReference type="ChEBI" id="CHEBI:29035"/>
        <label>1</label>
    </ligand>
</feature>
<dbReference type="GO" id="GO:0030145">
    <property type="term" value="F:manganese ion binding"/>
    <property type="evidence" value="ECO:0007669"/>
    <property type="project" value="UniProtKB-UniRule"/>
</dbReference>
<dbReference type="InterPro" id="IPR000819">
    <property type="entry name" value="Peptidase_M17_C"/>
</dbReference>
<dbReference type="SUPFAM" id="SSF52949">
    <property type="entry name" value="Macro domain-like"/>
    <property type="match status" value="1"/>
</dbReference>
<comment type="caution">
    <text evidence="10">The sequence shown here is derived from an EMBL/GenBank/DDBJ whole genome shotgun (WGS) entry which is preliminary data.</text>
</comment>
<feature type="binding site" evidence="8">
    <location>
        <position position="253"/>
    </location>
    <ligand>
        <name>Mn(2+)</name>
        <dbReference type="ChEBI" id="CHEBI:29035"/>
        <label>1</label>
    </ligand>
</feature>
<feature type="binding site" evidence="8">
    <location>
        <position position="271"/>
    </location>
    <ligand>
        <name>Mn(2+)</name>
        <dbReference type="ChEBI" id="CHEBI:29035"/>
        <label>2</label>
    </ligand>
</feature>
<dbReference type="EC" id="3.4.11.1" evidence="8"/>
<accession>A0A543F381</accession>
<evidence type="ECO:0000256" key="5">
    <source>
        <dbReference type="ARBA" id="ARBA00022670"/>
    </source>
</evidence>
<dbReference type="Proteomes" id="UP000320235">
    <property type="component" value="Unassembled WGS sequence"/>
</dbReference>
<feature type="binding site" evidence="8">
    <location>
        <position position="248"/>
    </location>
    <ligand>
        <name>Mn(2+)</name>
        <dbReference type="ChEBI" id="CHEBI:29035"/>
        <label>2</label>
    </ligand>
</feature>
<gene>
    <name evidence="8" type="primary">pepA</name>
    <name evidence="10" type="ORF">FB391_2299</name>
</gene>
<dbReference type="Gene3D" id="3.40.220.10">
    <property type="entry name" value="Leucine Aminopeptidase, subunit E, domain 1"/>
    <property type="match status" value="1"/>
</dbReference>
<comment type="function">
    <text evidence="7 8">Presumably involved in the processing and regular turnover of intracellular proteins. Catalyzes the removal of unsubstituted N-terminal amino acids from various peptides.</text>
</comment>
<evidence type="ECO:0000259" key="9">
    <source>
        <dbReference type="PROSITE" id="PS00631"/>
    </source>
</evidence>
<evidence type="ECO:0000256" key="1">
    <source>
        <dbReference type="ARBA" id="ARBA00000135"/>
    </source>
</evidence>
<dbReference type="InterPro" id="IPR043472">
    <property type="entry name" value="Macro_dom-like"/>
</dbReference>
<sequence length="495" mass="50795">MSFPDLEYRNTPVRESEADALLLALPPIEGDSAPDLSDWPGLRDALSAVGFAGSTGSFLRVYAPESTTLPLAVVGTGTDPDAAALRDAVGAGIRSLTGYATVAVAAPFADPALWTAAAEGAALGGYRFDGYKSEAPKPRASRVLVHGAADPDDVALRLVAETAASVALVKDLVNIPAEWLGPADVAQKAADAVAGLPVQVEVLDEEALRAQGFGGILGVGQGSDRPPRLVRLDYAPAGATRHIALVGKGITFDTGGLSLKPAASMVGMKYDMAGAATVLAVLRAAASVAAPVRVTAWLCVADNMPSGAAIRPGDVLRLLDGTTVEVLNTDAEGRLVLADGLVAASREHPDVIVDVATLTGAVLVALGTRHTGVMGDEQAVADFLAAAADAGEPAWQLPLPAHMVEELDSPIADLQNAKIGDPAGGSLFAGVFLRHFVGRTGDEADAPRIPWVHLDIAGSGTHKGAPYGYTDKGPTAATVRSLIRFVLTDLDEEAR</sequence>
<feature type="binding site" evidence="8">
    <location>
        <position position="332"/>
    </location>
    <ligand>
        <name>Mn(2+)</name>
        <dbReference type="ChEBI" id="CHEBI:29035"/>
        <label>2</label>
    </ligand>
</feature>
<name>A0A543F381_9MICO</name>
<dbReference type="Pfam" id="PF02789">
    <property type="entry name" value="Peptidase_M17_N"/>
    <property type="match status" value="1"/>
</dbReference>
<comment type="subcellular location">
    <subcellularLocation>
        <location evidence="8">Cytoplasm</location>
    </subcellularLocation>
</comment>
<dbReference type="Gene3D" id="3.40.630.10">
    <property type="entry name" value="Zn peptidases"/>
    <property type="match status" value="1"/>
</dbReference>
<dbReference type="EC" id="3.4.11.10" evidence="8"/>
<protein>
    <recommendedName>
        <fullName evidence="8">Probable cytosol aminopeptidase</fullName>
        <ecNumber evidence="8">3.4.11.1</ecNumber>
    </recommendedName>
    <alternativeName>
        <fullName evidence="8">Leucine aminopeptidase</fullName>
        <shortName evidence="8">LAP</shortName>
        <ecNumber evidence="8">3.4.11.10</ecNumber>
    </alternativeName>
    <alternativeName>
        <fullName evidence="8">Leucyl aminopeptidase</fullName>
    </alternativeName>
</protein>
<dbReference type="GO" id="GO:0005737">
    <property type="term" value="C:cytoplasm"/>
    <property type="evidence" value="ECO:0007669"/>
    <property type="project" value="UniProtKB-SubCell"/>
</dbReference>
<dbReference type="InterPro" id="IPR011356">
    <property type="entry name" value="Leucine_aapep/pepB"/>
</dbReference>
<comment type="catalytic activity">
    <reaction evidence="1 8">
        <text>Release of an N-terminal amino acid, Xaa-|-Yaa-, in which Xaa is preferably Leu, but may be other amino acids including Pro although not Arg or Lys, and Yaa may be Pro. Amino acid amides and methyl esters are also readily hydrolyzed, but rates on arylamides are exceedingly low.</text>
        <dbReference type="EC" id="3.4.11.1"/>
    </reaction>
</comment>
<evidence type="ECO:0000256" key="2">
    <source>
        <dbReference type="ARBA" id="ARBA00000967"/>
    </source>
</evidence>
<reference evidence="10 11" key="1">
    <citation type="submission" date="2019-06" db="EMBL/GenBank/DDBJ databases">
        <title>Sequencing the genomes of 1000 actinobacteria strains.</title>
        <authorList>
            <person name="Klenk H.-P."/>
        </authorList>
    </citation>
    <scope>NUCLEOTIDE SEQUENCE [LARGE SCALE GENOMIC DNA]</scope>
    <source>
        <strain evidence="10 11">DSM 105492</strain>
    </source>
</reference>
<evidence type="ECO:0000256" key="6">
    <source>
        <dbReference type="ARBA" id="ARBA00022801"/>
    </source>
</evidence>
<feature type="active site" evidence="8">
    <location>
        <position position="260"/>
    </location>
</feature>
<keyword evidence="8" id="KW-0963">Cytoplasm</keyword>
<dbReference type="HAMAP" id="MF_00181">
    <property type="entry name" value="Cytosol_peptidase_M17"/>
    <property type="match status" value="1"/>
</dbReference>
<evidence type="ECO:0000256" key="8">
    <source>
        <dbReference type="HAMAP-Rule" id="MF_00181"/>
    </source>
</evidence>
<feature type="binding site" evidence="8">
    <location>
        <position position="330"/>
    </location>
    <ligand>
        <name>Mn(2+)</name>
        <dbReference type="ChEBI" id="CHEBI:29035"/>
        <label>1</label>
    </ligand>
</feature>
<dbReference type="PANTHER" id="PTHR11963:SF23">
    <property type="entry name" value="CYTOSOL AMINOPEPTIDASE"/>
    <property type="match status" value="1"/>
</dbReference>
<comment type="catalytic activity">
    <reaction evidence="2 8">
        <text>Release of an N-terminal amino acid, preferentially leucine, but not glutamic or aspartic acids.</text>
        <dbReference type="EC" id="3.4.11.10"/>
    </reaction>
</comment>
<dbReference type="InterPro" id="IPR008283">
    <property type="entry name" value="Peptidase_M17_N"/>
</dbReference>
<dbReference type="PROSITE" id="PS00631">
    <property type="entry name" value="CYTOSOL_AP"/>
    <property type="match status" value="1"/>
</dbReference>
<evidence type="ECO:0000256" key="7">
    <source>
        <dbReference type="ARBA" id="ARBA00049972"/>
    </source>
</evidence>
<proteinExistence type="inferred from homology"/>
<dbReference type="AlphaFoldDB" id="A0A543F381"/>
<evidence type="ECO:0000256" key="3">
    <source>
        <dbReference type="ARBA" id="ARBA00009528"/>
    </source>
</evidence>
<dbReference type="RefSeq" id="WP_141894485.1">
    <property type="nucleotide sequence ID" value="NZ_BAABLH010000005.1"/>
</dbReference>
<feature type="domain" description="Cytosol aminopeptidase" evidence="9">
    <location>
        <begin position="328"/>
        <end position="335"/>
    </location>
</feature>
<dbReference type="PRINTS" id="PR00481">
    <property type="entry name" value="LAMNOPPTDASE"/>
</dbReference>
<evidence type="ECO:0000313" key="11">
    <source>
        <dbReference type="Proteomes" id="UP000320235"/>
    </source>
</evidence>
<keyword evidence="4 8" id="KW-0031">Aminopeptidase</keyword>
<dbReference type="Pfam" id="PF00883">
    <property type="entry name" value="Peptidase_M17"/>
    <property type="match status" value="1"/>
</dbReference>
<dbReference type="EMBL" id="VFPE01000002">
    <property type="protein sequence ID" value="TQM28240.1"/>
    <property type="molecule type" value="Genomic_DNA"/>
</dbReference>
<keyword evidence="5 8" id="KW-0645">Protease</keyword>
<dbReference type="CDD" id="cd00433">
    <property type="entry name" value="Peptidase_M17"/>
    <property type="match status" value="1"/>
</dbReference>
<dbReference type="GO" id="GO:0006508">
    <property type="term" value="P:proteolysis"/>
    <property type="evidence" value="ECO:0007669"/>
    <property type="project" value="UniProtKB-KW"/>
</dbReference>
<feature type="active site" evidence="8">
    <location>
        <position position="334"/>
    </location>
</feature>
<feature type="binding site" evidence="8">
    <location>
        <position position="253"/>
    </location>
    <ligand>
        <name>Mn(2+)</name>
        <dbReference type="ChEBI" id="CHEBI:29035"/>
        <label>2</label>
    </ligand>
</feature>
<organism evidence="10 11">
    <name type="scientific">Microbacterium kyungheense</name>
    <dbReference type="NCBI Taxonomy" id="1263636"/>
    <lineage>
        <taxon>Bacteria</taxon>
        <taxon>Bacillati</taxon>
        <taxon>Actinomycetota</taxon>
        <taxon>Actinomycetes</taxon>
        <taxon>Micrococcales</taxon>
        <taxon>Microbacteriaceae</taxon>
        <taxon>Microbacterium</taxon>
    </lineage>
</organism>
<dbReference type="SUPFAM" id="SSF53187">
    <property type="entry name" value="Zn-dependent exopeptidases"/>
    <property type="match status" value="1"/>
</dbReference>
<comment type="cofactor">
    <cofactor evidence="8">
        <name>Mn(2+)</name>
        <dbReference type="ChEBI" id="CHEBI:29035"/>
    </cofactor>
    <text evidence="8">Binds 2 manganese ions per subunit.</text>
</comment>
<dbReference type="InterPro" id="IPR023042">
    <property type="entry name" value="Peptidase_M17_leu_NH2_pept"/>
</dbReference>
<dbReference type="NCBIfam" id="NF002073">
    <property type="entry name" value="PRK00913.1-2"/>
    <property type="match status" value="1"/>
</dbReference>
<keyword evidence="8" id="KW-0479">Metal-binding</keyword>
<keyword evidence="11" id="KW-1185">Reference proteome</keyword>
<evidence type="ECO:0000313" key="10">
    <source>
        <dbReference type="EMBL" id="TQM28240.1"/>
    </source>
</evidence>
<comment type="similarity">
    <text evidence="3 8">Belongs to the peptidase M17 family.</text>
</comment>
<dbReference type="OrthoDB" id="9809354at2"/>
<keyword evidence="8" id="KW-0464">Manganese</keyword>